<proteinExistence type="predicted"/>
<dbReference type="Proteomes" id="UP000277236">
    <property type="component" value="Unassembled WGS sequence"/>
</dbReference>
<comment type="caution">
    <text evidence="2">The sequence shown here is derived from an EMBL/GenBank/DDBJ whole genome shotgun (WGS) entry which is preliminary data.</text>
</comment>
<dbReference type="Pfam" id="PF08808">
    <property type="entry name" value="RES"/>
    <property type="match status" value="1"/>
</dbReference>
<protein>
    <recommendedName>
        <fullName evidence="1">RES domain-containing protein</fullName>
    </recommendedName>
</protein>
<evidence type="ECO:0000259" key="1">
    <source>
        <dbReference type="SMART" id="SM00953"/>
    </source>
</evidence>
<dbReference type="InterPro" id="IPR014914">
    <property type="entry name" value="RES_dom"/>
</dbReference>
<dbReference type="AlphaFoldDB" id="A0A3M4LIU7"/>
<accession>A0A3M4LIU7</accession>
<dbReference type="RefSeq" id="WP_122318047.1">
    <property type="nucleotide sequence ID" value="NZ_RBRE01000087.1"/>
</dbReference>
<reference evidence="2 3" key="1">
    <citation type="submission" date="2018-08" db="EMBL/GenBank/DDBJ databases">
        <title>Recombination of ecologically and evolutionarily significant loci maintains genetic cohesion in the Pseudomonas syringae species complex.</title>
        <authorList>
            <person name="Dillon M."/>
            <person name="Thakur S."/>
            <person name="Almeida R.N.D."/>
            <person name="Weir B.S."/>
            <person name="Guttman D.S."/>
        </authorList>
    </citation>
    <scope>NUCLEOTIDE SEQUENCE [LARGE SCALE GENOMIC DNA]</scope>
    <source>
        <strain evidence="2 3">ICMP 3353</strain>
    </source>
</reference>
<evidence type="ECO:0000313" key="3">
    <source>
        <dbReference type="Proteomes" id="UP000277236"/>
    </source>
</evidence>
<organism evidence="2 3">
    <name type="scientific">Pseudomonas cichorii</name>
    <dbReference type="NCBI Taxonomy" id="36746"/>
    <lineage>
        <taxon>Bacteria</taxon>
        <taxon>Pseudomonadati</taxon>
        <taxon>Pseudomonadota</taxon>
        <taxon>Gammaproteobacteria</taxon>
        <taxon>Pseudomonadales</taxon>
        <taxon>Pseudomonadaceae</taxon>
        <taxon>Pseudomonas</taxon>
    </lineage>
</organism>
<name>A0A3M4LIU7_PSECI</name>
<dbReference type="SMART" id="SM00953">
    <property type="entry name" value="RES"/>
    <property type="match status" value="1"/>
</dbReference>
<evidence type="ECO:0000313" key="2">
    <source>
        <dbReference type="EMBL" id="RMQ41445.1"/>
    </source>
</evidence>
<dbReference type="EMBL" id="RBRE01000087">
    <property type="protein sequence ID" value="RMQ41445.1"/>
    <property type="molecule type" value="Genomic_DNA"/>
</dbReference>
<sequence>MAPSSTDTILSEIWLGMENENSMFVCTSCVQDDWIRNLATGLVKPRTCSGCGKVVEEAQTPVEIASIIRGRLQEYFIVDYGLYPGYEMSLPTIVGKAIRCESDAVCSAIAELLVDPEADEDEFYSPGQEYSLVPSKFDSEEHERWWAEGDWHAVSYELTHGQRFFNDKAKVFFNSLIREAMGSRKDELSELPSAVKMVPAGSLFYRARVAQNLSEVIRFQGDPEKELGAPPRERAANNRMSAAGIPLMYVAGDSQTCIAEVRPSIGDQVVVAEFVSTENLKFFDFTALRTLEHSPLSLFSPSFSNRADRRLLLGYLHDLIARPVRASDTDYVMTQALAECIRYSAHGFDGIAFRSVQRSDGGINYVLFDKTTSAQIRHPDQMPEFSLGTSPENVSVHLVKGVTYQTEALP</sequence>
<feature type="domain" description="RES" evidence="1">
    <location>
        <begin position="223"/>
        <end position="379"/>
    </location>
</feature>
<gene>
    <name evidence="2" type="ORF">ALQ04_200012</name>
</gene>
<dbReference type="OrthoDB" id="1425103at2"/>